<dbReference type="GO" id="GO:0046872">
    <property type="term" value="F:metal ion binding"/>
    <property type="evidence" value="ECO:0007669"/>
    <property type="project" value="TreeGrafter"/>
</dbReference>
<dbReference type="InterPro" id="IPR038186">
    <property type="entry name" value="CHAD_dom_sf"/>
</dbReference>
<evidence type="ECO:0000313" key="4">
    <source>
        <dbReference type="Proteomes" id="UP000524450"/>
    </source>
</evidence>
<dbReference type="PROSITE" id="PS51707">
    <property type="entry name" value="CYTH"/>
    <property type="match status" value="1"/>
</dbReference>
<evidence type="ECO:0000259" key="1">
    <source>
        <dbReference type="PROSITE" id="PS51707"/>
    </source>
</evidence>
<dbReference type="Pfam" id="PF01928">
    <property type="entry name" value="CYTH"/>
    <property type="match status" value="1"/>
</dbReference>
<proteinExistence type="predicted"/>
<dbReference type="EMBL" id="JACIFZ010000003">
    <property type="protein sequence ID" value="MBB4222516.1"/>
    <property type="molecule type" value="Genomic_DNA"/>
</dbReference>
<dbReference type="SUPFAM" id="SSF55154">
    <property type="entry name" value="CYTH-like phosphatases"/>
    <property type="match status" value="1"/>
</dbReference>
<dbReference type="PANTHER" id="PTHR39569">
    <property type="entry name" value="INORGANIC TRIPHOSPHATASE"/>
    <property type="match status" value="1"/>
</dbReference>
<feature type="domain" description="CHAD" evidence="2">
    <location>
        <begin position="228"/>
        <end position="527"/>
    </location>
</feature>
<dbReference type="RefSeq" id="WP_184639213.1">
    <property type="nucleotide sequence ID" value="NZ_JACIFZ010000003.1"/>
</dbReference>
<gene>
    <name evidence="3" type="ORF">GGD71_003296</name>
</gene>
<accession>A0A840FIX9</accession>
<dbReference type="Pfam" id="PF05235">
    <property type="entry name" value="CHAD"/>
    <property type="match status" value="1"/>
</dbReference>
<dbReference type="SMART" id="SM00880">
    <property type="entry name" value="CHAD"/>
    <property type="match status" value="1"/>
</dbReference>
<protein>
    <submittedName>
        <fullName evidence="3">Inorganic triphosphatase YgiF</fullName>
    </submittedName>
</protein>
<evidence type="ECO:0000259" key="2">
    <source>
        <dbReference type="PROSITE" id="PS51708"/>
    </source>
</evidence>
<sequence>MATIMEIEFKFCIPSGRLKAVETALRRGTVERTRLQARYFDTADQRLAADGMVLRLRKEGRRWVQTVKATGDNALQRLEHNVDLGTTGPAPQIDPQRHQGTPVGERLAKLLADGTQLVERQSTDIVRLTRDVRVTGPGGAVVEMALDVGKVVAHAGTPEQRESPVCELELELKRGDVQGLVSLARRWSQQHGLWFSTVSKAERGARLLAAQETVEAVKAEPPRFADQHPDGLAIRQAVVASCLAQMLPNASEIAAGSTDEEQIHQLRIGIRRLRTALRELAPLDPASGLAEAAEWEPPLVDAFRALGALRDREQVVKLAQPRLREAGAPDFDPLAADDAAAADAPSPADIVRAPAFQNVLVSLIGFTAAKPAEPAPETAAEGDPPSAPVGANDARRLLRKRLQRLHKQVLRDGERFESLDTESQHRVRKRLKRLRYLAEFVAPLFDEKEEGGAAGRYLKALRPAQDALGEFNDEAVALALYREATARDARAWFAVGWFTARHAAGAKACRKALAKIEDTARFWKKRG</sequence>
<dbReference type="CDD" id="cd07756">
    <property type="entry name" value="CYTH-like_Pase_CHAD"/>
    <property type="match status" value="1"/>
</dbReference>
<dbReference type="InterPro" id="IPR033469">
    <property type="entry name" value="CYTH-like_dom_sf"/>
</dbReference>
<dbReference type="Proteomes" id="UP000524450">
    <property type="component" value="Unassembled WGS sequence"/>
</dbReference>
<feature type="domain" description="CYTH" evidence="1">
    <location>
        <begin position="4"/>
        <end position="211"/>
    </location>
</feature>
<dbReference type="InterPro" id="IPR023577">
    <property type="entry name" value="CYTH_domain"/>
</dbReference>
<dbReference type="InterPro" id="IPR039013">
    <property type="entry name" value="YgiF"/>
</dbReference>
<dbReference type="SMART" id="SM01118">
    <property type="entry name" value="CYTH"/>
    <property type="match status" value="1"/>
</dbReference>
<dbReference type="GO" id="GO:0050355">
    <property type="term" value="F:inorganic triphosphate phosphatase activity"/>
    <property type="evidence" value="ECO:0007669"/>
    <property type="project" value="InterPro"/>
</dbReference>
<dbReference type="PROSITE" id="PS51708">
    <property type="entry name" value="CHAD"/>
    <property type="match status" value="1"/>
</dbReference>
<organism evidence="3 4">
    <name type="scientific">Variovorax guangxiensis</name>
    <dbReference type="NCBI Taxonomy" id="1775474"/>
    <lineage>
        <taxon>Bacteria</taxon>
        <taxon>Pseudomonadati</taxon>
        <taxon>Pseudomonadota</taxon>
        <taxon>Betaproteobacteria</taxon>
        <taxon>Burkholderiales</taxon>
        <taxon>Comamonadaceae</taxon>
        <taxon>Variovorax</taxon>
    </lineage>
</organism>
<dbReference type="Gene3D" id="2.40.320.10">
    <property type="entry name" value="Hypothetical Protein Pfu-838710-001"/>
    <property type="match status" value="1"/>
</dbReference>
<dbReference type="PANTHER" id="PTHR39569:SF1">
    <property type="entry name" value="INORGANIC TRIPHOSPHATASE"/>
    <property type="match status" value="1"/>
</dbReference>
<comment type="caution">
    <text evidence="3">The sequence shown here is derived from an EMBL/GenBank/DDBJ whole genome shotgun (WGS) entry which is preliminary data.</text>
</comment>
<name>A0A840FIX9_9BURK</name>
<dbReference type="AlphaFoldDB" id="A0A840FIX9"/>
<reference evidence="3 4" key="1">
    <citation type="submission" date="2020-08" db="EMBL/GenBank/DDBJ databases">
        <title>Genomic Encyclopedia of Type Strains, Phase IV (KMG-V): Genome sequencing to study the core and pangenomes of soil and plant-associated prokaryotes.</title>
        <authorList>
            <person name="Whitman W."/>
        </authorList>
    </citation>
    <scope>NUCLEOTIDE SEQUENCE [LARGE SCALE GENOMIC DNA]</scope>
    <source>
        <strain evidence="3 4">34/80</strain>
    </source>
</reference>
<evidence type="ECO:0000313" key="3">
    <source>
        <dbReference type="EMBL" id="MBB4222516.1"/>
    </source>
</evidence>
<dbReference type="InterPro" id="IPR007899">
    <property type="entry name" value="CHAD_dom"/>
</dbReference>
<dbReference type="Gene3D" id="1.40.20.10">
    <property type="entry name" value="CHAD domain"/>
    <property type="match status" value="1"/>
</dbReference>